<evidence type="ECO:0000256" key="1">
    <source>
        <dbReference type="SAM" id="SignalP"/>
    </source>
</evidence>
<keyword evidence="1" id="KW-0732">Signal</keyword>
<dbReference type="OrthoDB" id="6400605at2"/>
<sequence>MRPWFVALALLLSSAATAYDSTSPQVKLLYGIHGPDGLLLHAEEIQITLVKPYYLTLEREDDSVLELTISVDDVATRLSLSDPHLGQCQFTLEREYEAGTCHTHNGSSITLVIDKYH</sequence>
<protein>
    <submittedName>
        <fullName evidence="2">Uncharacterized protein</fullName>
    </submittedName>
</protein>
<keyword evidence="3" id="KW-1185">Reference proteome</keyword>
<feature type="chain" id="PRO_5020234365" evidence="1">
    <location>
        <begin position="19"/>
        <end position="117"/>
    </location>
</feature>
<name>A0A4U1BL85_9GAMM</name>
<dbReference type="EMBL" id="SWCJ01000011">
    <property type="protein sequence ID" value="TKB53687.1"/>
    <property type="molecule type" value="Genomic_DNA"/>
</dbReference>
<dbReference type="RefSeq" id="WP_136864047.1">
    <property type="nucleotide sequence ID" value="NZ_SWCJ01000011.1"/>
</dbReference>
<evidence type="ECO:0000313" key="2">
    <source>
        <dbReference type="EMBL" id="TKB53687.1"/>
    </source>
</evidence>
<organism evidence="2 3">
    <name type="scientific">Ferrimonas aestuarii</name>
    <dbReference type="NCBI Taxonomy" id="2569539"/>
    <lineage>
        <taxon>Bacteria</taxon>
        <taxon>Pseudomonadati</taxon>
        <taxon>Pseudomonadota</taxon>
        <taxon>Gammaproteobacteria</taxon>
        <taxon>Alteromonadales</taxon>
        <taxon>Ferrimonadaceae</taxon>
        <taxon>Ferrimonas</taxon>
    </lineage>
</organism>
<dbReference type="Proteomes" id="UP000305675">
    <property type="component" value="Unassembled WGS sequence"/>
</dbReference>
<evidence type="ECO:0000313" key="3">
    <source>
        <dbReference type="Proteomes" id="UP000305675"/>
    </source>
</evidence>
<reference evidence="2 3" key="1">
    <citation type="submission" date="2019-04" db="EMBL/GenBank/DDBJ databases">
        <authorList>
            <person name="Hwang J.C."/>
        </authorList>
    </citation>
    <scope>NUCLEOTIDE SEQUENCE [LARGE SCALE GENOMIC DNA]</scope>
    <source>
        <strain evidence="2 3">IMCC35002</strain>
    </source>
</reference>
<comment type="caution">
    <text evidence="2">The sequence shown here is derived from an EMBL/GenBank/DDBJ whole genome shotgun (WGS) entry which is preliminary data.</text>
</comment>
<proteinExistence type="predicted"/>
<gene>
    <name evidence="2" type="ORF">FCL42_14015</name>
</gene>
<feature type="signal peptide" evidence="1">
    <location>
        <begin position="1"/>
        <end position="18"/>
    </location>
</feature>
<accession>A0A4U1BL85</accession>
<dbReference type="AlphaFoldDB" id="A0A4U1BL85"/>